<reference evidence="1 2" key="1">
    <citation type="submission" date="2022-10" db="EMBL/GenBank/DDBJ databases">
        <title>The complete genomes of actinobacterial strains from the NBC collection.</title>
        <authorList>
            <person name="Joergensen T.S."/>
            <person name="Alvarez Arevalo M."/>
            <person name="Sterndorff E.B."/>
            <person name="Faurdal D."/>
            <person name="Vuksanovic O."/>
            <person name="Mourched A.-S."/>
            <person name="Charusanti P."/>
            <person name="Shaw S."/>
            <person name="Blin K."/>
            <person name="Weber T."/>
        </authorList>
    </citation>
    <scope>NUCLEOTIDE SEQUENCE [LARGE SCALE GENOMIC DNA]</scope>
    <source>
        <strain evidence="1 2">NBC_00116</strain>
    </source>
</reference>
<sequence length="333" mass="35506">MGSDDQVRATAAPPAFRQETLMHEVATDQALDTRVRRHDDGIGDRRGQDSVIRQVPLTWRDLGLDTMASLLVESFTRLGKRCFAARCQWPRLHPLNERAVGAVAHHPLIMAESTRQLAVALEYGRPSGAVRARLEPVSVGLGLRLRSWPVERRSATDVDVRMSVSDLVTKAGRPVAHRVTAEFLRTGEPFGSCSMRLLRRAGSAAPSGEVPLPGLLHPPAAAVGAAADGDVMLARGPRGRLVTAPRDPGHPVFLAGRPARMPLLAILEAGRQAVLLDSGMTAAAVIGLRAEVCAPVPSRGARVETSKEPGGSRFLVTAAGRLAATGAVTLWSR</sequence>
<dbReference type="Proteomes" id="UP001622731">
    <property type="component" value="Chromosome"/>
</dbReference>
<proteinExistence type="predicted"/>
<dbReference type="EMBL" id="CP108200">
    <property type="protein sequence ID" value="WTR92695.1"/>
    <property type="molecule type" value="Genomic_DNA"/>
</dbReference>
<name>A0ABZ1LNQ3_9ACTN</name>
<accession>A0ABZ1LNQ3</accession>
<gene>
    <name evidence="1" type="ORF">OHB34_00670</name>
</gene>
<keyword evidence="2" id="KW-1185">Reference proteome</keyword>
<evidence type="ECO:0000313" key="2">
    <source>
        <dbReference type="Proteomes" id="UP001622731"/>
    </source>
</evidence>
<protein>
    <recommendedName>
        <fullName evidence="3">A-factor biosynthesis hotdog domain-containing protein</fullName>
    </recommendedName>
</protein>
<evidence type="ECO:0000313" key="1">
    <source>
        <dbReference type="EMBL" id="WTR92695.1"/>
    </source>
</evidence>
<organism evidence="1 2">
    <name type="scientific">Streptomyces anthocyanicus</name>
    <dbReference type="NCBI Taxonomy" id="68174"/>
    <lineage>
        <taxon>Bacteria</taxon>
        <taxon>Bacillati</taxon>
        <taxon>Actinomycetota</taxon>
        <taxon>Actinomycetes</taxon>
        <taxon>Kitasatosporales</taxon>
        <taxon>Streptomycetaceae</taxon>
        <taxon>Streptomyces</taxon>
        <taxon>Streptomyces violaceoruber group</taxon>
    </lineage>
</organism>
<evidence type="ECO:0008006" key="3">
    <source>
        <dbReference type="Google" id="ProtNLM"/>
    </source>
</evidence>
<dbReference type="RefSeq" id="WP_329433503.1">
    <property type="nucleotide sequence ID" value="NZ_CP108200.1"/>
</dbReference>